<name>A0ABN2RIL1_9PSEU</name>
<evidence type="ECO:0000256" key="5">
    <source>
        <dbReference type="SAM" id="MobiDB-lite"/>
    </source>
</evidence>
<comment type="caution">
    <text evidence="6">The sequence shown here is derived from an EMBL/GenBank/DDBJ whole genome shotgun (WGS) entry which is preliminary data.</text>
</comment>
<evidence type="ECO:0008006" key="8">
    <source>
        <dbReference type="Google" id="ProtNLM"/>
    </source>
</evidence>
<proteinExistence type="predicted"/>
<evidence type="ECO:0000313" key="6">
    <source>
        <dbReference type="EMBL" id="GAA1969800.1"/>
    </source>
</evidence>
<dbReference type="EMBL" id="BAAANN010000020">
    <property type="protein sequence ID" value="GAA1969800.1"/>
    <property type="molecule type" value="Genomic_DNA"/>
</dbReference>
<evidence type="ECO:0000256" key="4">
    <source>
        <dbReference type="ARBA" id="ARBA00023136"/>
    </source>
</evidence>
<organism evidence="6 7">
    <name type="scientific">Amycolatopsis minnesotensis</name>
    <dbReference type="NCBI Taxonomy" id="337894"/>
    <lineage>
        <taxon>Bacteria</taxon>
        <taxon>Bacillati</taxon>
        <taxon>Actinomycetota</taxon>
        <taxon>Actinomycetes</taxon>
        <taxon>Pseudonocardiales</taxon>
        <taxon>Pseudonocardiaceae</taxon>
        <taxon>Amycolatopsis</taxon>
    </lineage>
</organism>
<evidence type="ECO:0000256" key="3">
    <source>
        <dbReference type="ARBA" id="ARBA00022989"/>
    </source>
</evidence>
<accession>A0ABN2RIL1</accession>
<dbReference type="Proteomes" id="UP001501116">
    <property type="component" value="Unassembled WGS sequence"/>
</dbReference>
<keyword evidence="4" id="KW-0472">Membrane</keyword>
<dbReference type="PANTHER" id="PTHR30168">
    <property type="entry name" value="PUTATIVE MEMBRANE PROTEIN YPFJ"/>
    <property type="match status" value="1"/>
</dbReference>
<keyword evidence="2" id="KW-0812">Transmembrane</keyword>
<gene>
    <name evidence="6" type="ORF">GCM10009754_49290</name>
</gene>
<comment type="subcellular location">
    <subcellularLocation>
        <location evidence="1">Membrane</location>
        <topology evidence="1">Single-pass membrane protein</topology>
    </subcellularLocation>
</comment>
<reference evidence="6 7" key="1">
    <citation type="journal article" date="2019" name="Int. J. Syst. Evol. Microbiol.">
        <title>The Global Catalogue of Microorganisms (GCM) 10K type strain sequencing project: providing services to taxonomists for standard genome sequencing and annotation.</title>
        <authorList>
            <consortium name="The Broad Institute Genomics Platform"/>
            <consortium name="The Broad Institute Genome Sequencing Center for Infectious Disease"/>
            <person name="Wu L."/>
            <person name="Ma J."/>
        </authorList>
    </citation>
    <scope>NUCLEOTIDE SEQUENCE [LARGE SCALE GENOMIC DNA]</scope>
    <source>
        <strain evidence="6 7">JCM 14545</strain>
    </source>
</reference>
<dbReference type="InterPro" id="IPR007343">
    <property type="entry name" value="Uncharacterised_pept_Zn_put"/>
</dbReference>
<feature type="compositionally biased region" description="Basic and acidic residues" evidence="5">
    <location>
        <begin position="193"/>
        <end position="213"/>
    </location>
</feature>
<dbReference type="Pfam" id="PF04228">
    <property type="entry name" value="Zn_peptidase"/>
    <property type="match status" value="1"/>
</dbReference>
<sequence>MAKLADNPLFADSNYGLQNKACQLARWSNNESAAAAFMESAKPCLDAVWAPVMSAAGLPFKSPGLQSPSGKSWSSPCGSVEYDNIAAFYCPKNQTLYMPYAGLRVENGGAHPGIYLAVFAHEYGHHVQNLSGIEGAADEQRYNAGQDSSAGLEVSRRLELQAQCFSGMFLGSATNHGGSIDQQMLNEAWNSNRRGDDHGAPQRDHGSDDHSEGWWRTGSKYNRNQRCNTWASSSKDVA</sequence>
<dbReference type="PANTHER" id="PTHR30168:SF0">
    <property type="entry name" value="INNER MEMBRANE PROTEIN"/>
    <property type="match status" value="1"/>
</dbReference>
<evidence type="ECO:0000256" key="2">
    <source>
        <dbReference type="ARBA" id="ARBA00022692"/>
    </source>
</evidence>
<protein>
    <recommendedName>
        <fullName evidence="8">Metalloprotease</fullName>
    </recommendedName>
</protein>
<feature type="region of interest" description="Disordered" evidence="5">
    <location>
        <begin position="190"/>
        <end position="219"/>
    </location>
</feature>
<keyword evidence="3" id="KW-1133">Transmembrane helix</keyword>
<evidence type="ECO:0000256" key="1">
    <source>
        <dbReference type="ARBA" id="ARBA00004167"/>
    </source>
</evidence>
<evidence type="ECO:0000313" key="7">
    <source>
        <dbReference type="Proteomes" id="UP001501116"/>
    </source>
</evidence>
<keyword evidence="7" id="KW-1185">Reference proteome</keyword>